<dbReference type="InterPro" id="IPR045190">
    <property type="entry name" value="MCCB/AccD1-like"/>
</dbReference>
<dbReference type="InterPro" id="IPR029045">
    <property type="entry name" value="ClpP/crotonase-like_dom_sf"/>
</dbReference>
<dbReference type="PROSITE" id="PS50989">
    <property type="entry name" value="COA_CT_CTER"/>
    <property type="match status" value="1"/>
</dbReference>
<evidence type="ECO:0000259" key="2">
    <source>
        <dbReference type="PROSITE" id="PS50980"/>
    </source>
</evidence>
<dbReference type="InterPro" id="IPR034733">
    <property type="entry name" value="AcCoA_carboxyl_beta"/>
</dbReference>
<name>E1Y9M5_9BACT</name>
<dbReference type="Gene3D" id="3.90.226.10">
    <property type="entry name" value="2-enoyl-CoA Hydratase, Chain A, domain 1"/>
    <property type="match status" value="2"/>
</dbReference>
<dbReference type="PANTHER" id="PTHR22855:SF13">
    <property type="entry name" value="METHYLCROTONOYL-COA CARBOXYLASE BETA CHAIN, MITOCHONDRIAL"/>
    <property type="match status" value="1"/>
</dbReference>
<protein>
    <submittedName>
        <fullName evidence="4">Glutaconyl-CoA decarboxylase subunit alpha</fullName>
    </submittedName>
</protein>
<feature type="region of interest" description="Disordered" evidence="1">
    <location>
        <begin position="1"/>
        <end position="27"/>
    </location>
</feature>
<dbReference type="Gene3D" id="1.20.5.680">
    <property type="entry name" value="Single Helix bin"/>
    <property type="match status" value="1"/>
</dbReference>
<sequence>MRPYFEKMPDLGKELTEGHKKSSKENAVQIKEVEKQIRDEVEKVKNSGLPAEKINERGEMTVWQRLAYLVDPGTWCPLHTIYNPMNIPEGTTNVIDGLGKISGKWAVIIGFDNKVLAGAWLPGQSENILRVTDLAKRLNIPLVWLVNCSGVQLPEQEKFYAGRRGSGTPFYRHAELEIMGIPVLAGIYGTNPAGGGYQGISPTILFAHKNCNIAVGGGGILSGMSPKGHFDLEGAEALIASAKQFKEKPPGSVDIHYNETGFFRYVYEEETGVLDGLKDYMRDMPSYNPKFFRVAEPKSPKYSTDDLYYLLPFNQKRTYDFRDILSRLVDGSEHMEYRPEYGPEVYTGVCKIDGFPVGCIGNNQGFLREHYPEYAPYPGIGGKLYRQGLIKMNEFVTLCGRDRVPIIWFQDTTGIDVGDLAEKAELLGLGQSLIYSIQQTDVPQILVVLRKGSAAAHYLMGGPTANDHNAFTLGTATSEIYVMHGETAAAATYSRRLVKDKASGKPLEPIIDKMNELAQKYYDYSRPAFCAKTGLLDEIVQLNELRKYLMAFAGSAYQNPKSICPQNHMILPRSISHIRNTLENSKII</sequence>
<evidence type="ECO:0000313" key="4">
    <source>
        <dbReference type="EMBL" id="CBX27269.1"/>
    </source>
</evidence>
<dbReference type="SUPFAM" id="SSF52096">
    <property type="entry name" value="ClpP/crotonase"/>
    <property type="match status" value="2"/>
</dbReference>
<dbReference type="PROSITE" id="PS50980">
    <property type="entry name" value="COA_CT_NTER"/>
    <property type="match status" value="1"/>
</dbReference>
<feature type="compositionally biased region" description="Basic and acidic residues" evidence="1">
    <location>
        <begin position="1"/>
        <end position="24"/>
    </location>
</feature>
<feature type="domain" description="CoA carboxyltransferase N-terminal" evidence="2">
    <location>
        <begin position="27"/>
        <end position="296"/>
    </location>
</feature>
<evidence type="ECO:0000256" key="1">
    <source>
        <dbReference type="SAM" id="MobiDB-lite"/>
    </source>
</evidence>
<organism evidence="4">
    <name type="scientific">uncultured Desulfobacterium sp</name>
    <dbReference type="NCBI Taxonomy" id="201089"/>
    <lineage>
        <taxon>Bacteria</taxon>
        <taxon>Pseudomonadati</taxon>
        <taxon>Thermodesulfobacteriota</taxon>
        <taxon>Desulfobacteria</taxon>
        <taxon>Desulfobacterales</taxon>
        <taxon>Desulfobacteriaceae</taxon>
        <taxon>Desulfobacterium</taxon>
        <taxon>environmental samples</taxon>
    </lineage>
</organism>
<evidence type="ECO:0000259" key="3">
    <source>
        <dbReference type="PROSITE" id="PS50989"/>
    </source>
</evidence>
<dbReference type="GO" id="GO:1905202">
    <property type="term" value="C:methylcrotonoyl-CoA carboxylase complex"/>
    <property type="evidence" value="ECO:0007669"/>
    <property type="project" value="TreeGrafter"/>
</dbReference>
<dbReference type="GO" id="GO:0006552">
    <property type="term" value="P:L-leucine catabolic process"/>
    <property type="evidence" value="ECO:0007669"/>
    <property type="project" value="TreeGrafter"/>
</dbReference>
<accession>E1Y9M5</accession>
<feature type="domain" description="CoA carboxyltransferase C-terminal" evidence="3">
    <location>
        <begin position="296"/>
        <end position="577"/>
    </location>
</feature>
<dbReference type="EMBL" id="FR695865">
    <property type="protein sequence ID" value="CBX27269.1"/>
    <property type="molecule type" value="Genomic_DNA"/>
</dbReference>
<dbReference type="InterPro" id="IPR011763">
    <property type="entry name" value="COA_CT_C"/>
</dbReference>
<dbReference type="PANTHER" id="PTHR22855">
    <property type="entry name" value="ACETYL, PROPIONYL, PYRUVATE, AND GLUTACONYL CARBOXYLASE-RELATED"/>
    <property type="match status" value="1"/>
</dbReference>
<reference evidence="4" key="1">
    <citation type="journal article" date="2011" name="Environ. Microbiol.">
        <title>Genomic insights into the metabolic potential of the polycyclic aromatic hydrocarbon degrading sulfate-reducing Deltaproteobacterium N47.</title>
        <authorList>
            <person name="Bergmann F."/>
            <person name="Selesi D."/>
            <person name="Weinmaier T."/>
            <person name="Tischler P."/>
            <person name="Rattei T."/>
            <person name="Meckenstock R.U."/>
        </authorList>
    </citation>
    <scope>NUCLEOTIDE SEQUENCE</scope>
</reference>
<gene>
    <name evidence="4" type="ORF">N47_I06890</name>
</gene>
<dbReference type="GO" id="GO:0004485">
    <property type="term" value="F:methylcrotonoyl-CoA carboxylase activity"/>
    <property type="evidence" value="ECO:0007669"/>
    <property type="project" value="TreeGrafter"/>
</dbReference>
<proteinExistence type="predicted"/>
<dbReference type="Pfam" id="PF01039">
    <property type="entry name" value="Carboxyl_trans"/>
    <property type="match status" value="1"/>
</dbReference>
<dbReference type="InterPro" id="IPR011762">
    <property type="entry name" value="COA_CT_N"/>
</dbReference>
<dbReference type="AlphaFoldDB" id="E1Y9M5"/>